<dbReference type="PROSITE" id="PS00122">
    <property type="entry name" value="CARBOXYLESTERASE_B_1"/>
    <property type="match status" value="1"/>
</dbReference>
<dbReference type="Proteomes" id="UP001578633">
    <property type="component" value="Chromosome 4"/>
</dbReference>
<organism evidence="5 6">
    <name type="scientific">Alternaria dauci</name>
    <dbReference type="NCBI Taxonomy" id="48095"/>
    <lineage>
        <taxon>Eukaryota</taxon>
        <taxon>Fungi</taxon>
        <taxon>Dikarya</taxon>
        <taxon>Ascomycota</taxon>
        <taxon>Pezizomycotina</taxon>
        <taxon>Dothideomycetes</taxon>
        <taxon>Pleosporomycetidae</taxon>
        <taxon>Pleosporales</taxon>
        <taxon>Pleosporineae</taxon>
        <taxon>Pleosporaceae</taxon>
        <taxon>Alternaria</taxon>
        <taxon>Alternaria sect. Porri</taxon>
    </lineage>
</organism>
<evidence type="ECO:0000256" key="2">
    <source>
        <dbReference type="ARBA" id="ARBA00006964"/>
    </source>
</evidence>
<dbReference type="PANTHER" id="PTHR11559">
    <property type="entry name" value="CARBOXYLESTERASE"/>
    <property type="match status" value="1"/>
</dbReference>
<dbReference type="Pfam" id="PF01784">
    <property type="entry name" value="DUF34_NIF3"/>
    <property type="match status" value="1"/>
</dbReference>
<keyword evidence="3" id="KW-0378">Hydrolase</keyword>
<proteinExistence type="inferred from homology"/>
<evidence type="ECO:0000313" key="6">
    <source>
        <dbReference type="Proteomes" id="UP001578633"/>
    </source>
</evidence>
<sequence>MSKPKKPTHAAVTRFVETFLPLKENDVQRLYHVPRHARYDAETAVVEQIVLSVTPTPGVYSLIGYPLHESTTGATVPLSKLYPRPPRTLCFLHRPFNLDRRSVRNGTLVLSSHTSFDEVLTVGWNTVLVERLGLKTADCLCVQGYKGDPQRKLGIVGQASTPLHTLLGRIQDEFGVSELAQEGRSGDISIVAIMNAFNEDEVHRVLAMARERGWTAEGEHGSHVLYLTGQPRSSGMEAAKALGMSVACVGHRQAEDWGIRFLGEELRKAFPGTQVKEIYEEEILILPGSRMLRHITKKLNPVLLPTQSKSEKAKSHPTFHLFMKLPKELRFMVYENVIGTTRRRLPLADTRIFAEDLDLAILQTCKQVAEEAVSILQRQLIGRSGPPTLTIRTSSNRYGSALYFVKHLLKLVGECRAAEIEETGSSANVILPYLFSGDKDRNIRIGMLSSIQLSQSSLITNGREFQAFFQRTMRQMRRQSTVIVRLIIDGSFNTHPFNVMDFWSEIAVGLREYSRMIKFRFVFVVPEHQLESYEKLAIRPRSVPLWITKVHAINKMPEICFVFGPRNSFFFDCPQTWKFHEIPHTLRQLFNSSMSPAWRIASPYCLALAPQIDSPEPIWYAACKTLDGEDKLFHSQTYFDANYPDLARWIKSFPNAARSCFVTFGQSFSYFACAPGHGSIWAGIPSGLENRVKKSLATPTCVGIGIKDAWFVLFSNGDLAWDFQGHYSGLNKILAEAAPGTVSYVAISPYNKQHYFVAFQDRTVKYSFQGAPSEWMRLMTEVFDLWAVEHSRMQHTVPLQAQPYAHAQQVPAQTYLQPQSMHIISASRLPVAIPVSPQLVPNSPLSIHTSPAQQNVVPNVAFVEKTPHYGVTNMGLSVLLSICPIIARFGMQLATTYKYRFSAFKFLTVFLLSASATGPTATVLNGTYEGLHLPSFNQDLFLGIPYAQDTGGQNRFRIPQSLNSTWNGTRTAKSYGDTCPDPSDTSFTKSEDCLSINIVRPAGVPSGGHAKLPVALWIHGGSYQVGTSALANYNLTYIVQRSVEIGQPIIAASINYRKGGWGMMYSREIQGTGQTNLSLRDMRKGLAWISENIGAFGGDKDTVTIWGESAGSFAVGQLLMSYGGRTDGLFHRSIQESGSAATAWYNGTDWYQPIYDNIVNKTNCSDEVDTLECLRTVPYEILFPLLAAPIQGPGWYPIVDGDIIPAYPTELLASGRFAHIPHLYGTNSDEGTDNAPAGGVINTDEDLRAYLAGSTGFDFPDTVVQRIMELYPNDPTLGIPLNTGVQLFAEQGFQYKRIAAIMGDAFYHAPRLTDARAYSKYSPTYIYRFNTLPWQNNNTANEGGGARAYKGVAHFTEVAFVFANPSFYGPWEEYRALSNQMSAQWINFVASGDPNSEGERV</sequence>
<dbReference type="SUPFAM" id="SSF102705">
    <property type="entry name" value="NIF3 (NGG1p interacting factor 3)-like"/>
    <property type="match status" value="1"/>
</dbReference>
<comment type="similarity">
    <text evidence="1">Belongs to the type-B carboxylesterase/lipase family.</text>
</comment>
<keyword evidence="6" id="KW-1185">Reference proteome</keyword>
<dbReference type="InterPro" id="IPR002678">
    <property type="entry name" value="DUF34/NIF3"/>
</dbReference>
<evidence type="ECO:0000259" key="4">
    <source>
        <dbReference type="Pfam" id="PF00135"/>
    </source>
</evidence>
<feature type="domain" description="Carboxylesterase type B" evidence="4">
    <location>
        <begin position="924"/>
        <end position="1397"/>
    </location>
</feature>
<accession>A0ABR3UIZ9</accession>
<dbReference type="InterPro" id="IPR002018">
    <property type="entry name" value="CarbesteraseB"/>
</dbReference>
<comment type="similarity">
    <text evidence="2">Belongs to the GTP cyclohydrolase I type 2/NIF3 family.</text>
</comment>
<dbReference type="GeneID" id="96085317"/>
<dbReference type="InterPro" id="IPR029058">
    <property type="entry name" value="AB_hydrolase_fold"/>
</dbReference>
<name>A0ABR3UIZ9_9PLEO</name>
<gene>
    <name evidence="5" type="ORF">ACET3X_004995</name>
</gene>
<protein>
    <recommendedName>
        <fullName evidence="4">Carboxylesterase type B domain-containing protein</fullName>
    </recommendedName>
</protein>
<dbReference type="Pfam" id="PF00135">
    <property type="entry name" value="COesterase"/>
    <property type="match status" value="1"/>
</dbReference>
<dbReference type="SUPFAM" id="SSF53474">
    <property type="entry name" value="alpha/beta-Hydrolases"/>
    <property type="match status" value="1"/>
</dbReference>
<dbReference type="InterPro" id="IPR019826">
    <property type="entry name" value="Carboxylesterase_B_AS"/>
</dbReference>
<dbReference type="RefSeq" id="XP_069307039.1">
    <property type="nucleotide sequence ID" value="XM_069451152.1"/>
</dbReference>
<evidence type="ECO:0000256" key="1">
    <source>
        <dbReference type="ARBA" id="ARBA00005964"/>
    </source>
</evidence>
<dbReference type="EMBL" id="JBHGVX010000004">
    <property type="protein sequence ID" value="KAL1796455.1"/>
    <property type="molecule type" value="Genomic_DNA"/>
</dbReference>
<reference evidence="5 6" key="1">
    <citation type="submission" date="2024-09" db="EMBL/GenBank/DDBJ databases">
        <title>T2T genomes of carrot and Alternaria dauci and their utility for understanding host-pathogen interaction during carrot leaf blight disease.</title>
        <authorList>
            <person name="Liu W."/>
            <person name="Xu S."/>
            <person name="Ou C."/>
            <person name="Liu X."/>
            <person name="Zhuang F."/>
            <person name="Deng X.W."/>
        </authorList>
    </citation>
    <scope>NUCLEOTIDE SEQUENCE [LARGE SCALE GENOMIC DNA]</scope>
    <source>
        <strain evidence="5 6">A2016</strain>
    </source>
</reference>
<dbReference type="Gene3D" id="3.40.1390.30">
    <property type="entry name" value="NIF3 (NGG1p interacting factor 3)-like"/>
    <property type="match status" value="1"/>
</dbReference>
<dbReference type="InterPro" id="IPR036069">
    <property type="entry name" value="DUF34/NIF3_sf"/>
</dbReference>
<dbReference type="InterPro" id="IPR050309">
    <property type="entry name" value="Type-B_Carboxylest/Lipase"/>
</dbReference>
<comment type="caution">
    <text evidence="5">The sequence shown here is derived from an EMBL/GenBank/DDBJ whole genome shotgun (WGS) entry which is preliminary data.</text>
</comment>
<evidence type="ECO:0000256" key="3">
    <source>
        <dbReference type="ARBA" id="ARBA00022801"/>
    </source>
</evidence>
<evidence type="ECO:0000313" key="5">
    <source>
        <dbReference type="EMBL" id="KAL1796455.1"/>
    </source>
</evidence>
<dbReference type="Gene3D" id="3.40.50.1820">
    <property type="entry name" value="alpha/beta hydrolase"/>
    <property type="match status" value="1"/>
</dbReference>